<evidence type="ECO:0000256" key="1">
    <source>
        <dbReference type="SAM" id="MobiDB-lite"/>
    </source>
</evidence>
<proteinExistence type="predicted"/>
<dbReference type="RefSeq" id="WP_246363114.1">
    <property type="nucleotide sequence ID" value="NZ_JACHFN010000002.1"/>
</dbReference>
<feature type="region of interest" description="Disordered" evidence="1">
    <location>
        <begin position="116"/>
        <end position="142"/>
    </location>
</feature>
<evidence type="ECO:0000313" key="4">
    <source>
        <dbReference type="EMBL" id="MBB5233356.1"/>
    </source>
</evidence>
<dbReference type="AlphaFoldDB" id="A0A7W8GDM4"/>
<feature type="compositionally biased region" description="Pro residues" evidence="1">
    <location>
        <begin position="27"/>
        <end position="36"/>
    </location>
</feature>
<feature type="region of interest" description="Disordered" evidence="1">
    <location>
        <begin position="27"/>
        <end position="46"/>
    </location>
</feature>
<evidence type="ECO:0000256" key="2">
    <source>
        <dbReference type="SAM" id="SignalP"/>
    </source>
</evidence>
<accession>A0A7W8GDM4</accession>
<keyword evidence="2" id="KW-0732">Signal</keyword>
<reference evidence="4 5" key="1">
    <citation type="submission" date="2020-08" db="EMBL/GenBank/DDBJ databases">
        <title>Genomic Encyclopedia of Type Strains, Phase IV (KMG-IV): sequencing the most valuable type-strain genomes for metagenomic binning, comparative biology and taxonomic classification.</title>
        <authorList>
            <person name="Goeker M."/>
        </authorList>
    </citation>
    <scope>NUCLEOTIDE SEQUENCE [LARGE SCALE GENOMIC DNA]</scope>
    <source>
        <strain evidence="4 5">DSM 101791</strain>
    </source>
</reference>
<feature type="chain" id="PRO_5030966532" description="PrcB C-terminal domain-containing protein" evidence="2">
    <location>
        <begin position="20"/>
        <end position="292"/>
    </location>
</feature>
<evidence type="ECO:0000313" key="5">
    <source>
        <dbReference type="Proteomes" id="UP000525389"/>
    </source>
</evidence>
<comment type="caution">
    <text evidence="4">The sequence shown here is derived from an EMBL/GenBank/DDBJ whole genome shotgun (WGS) entry which is preliminary data.</text>
</comment>
<dbReference type="Pfam" id="PF14343">
    <property type="entry name" value="PrcB_C"/>
    <property type="match status" value="1"/>
</dbReference>
<sequence length="292" mass="28975">MTARLLLSLTLTLGTCASAQGVTAIPATPPGAPAPTAPTTASPTADPQYRSGYRLSQLQAASAALEGLPGLTAKEIDTAQGRVRVSVGTAVQRVAVLQRLSAAGLPSGIVTYTTSTGGATGTVTETPTAPTPSAPPAATPPVGTTDPIITPVSGGRVPVTELASGTNAAQTAPAVQLATTPGALGTLYRVAYGNQTGAPPVPTLRADETVVGVFLGQRPTGGYSVRVTGASGQGETLTLTVEVRAPGAGAITTQALTSPWTLVRVPGSFRDVRLVDAAGRPVQLGTGGGLIR</sequence>
<feature type="domain" description="PrcB C-terminal" evidence="3">
    <location>
        <begin position="209"/>
        <end position="266"/>
    </location>
</feature>
<organism evidence="4 5">
    <name type="scientific">Deinococcus budaensis</name>
    <dbReference type="NCBI Taxonomy" id="1665626"/>
    <lineage>
        <taxon>Bacteria</taxon>
        <taxon>Thermotogati</taxon>
        <taxon>Deinococcota</taxon>
        <taxon>Deinococci</taxon>
        <taxon>Deinococcales</taxon>
        <taxon>Deinococcaceae</taxon>
        <taxon>Deinococcus</taxon>
    </lineage>
</organism>
<dbReference type="EMBL" id="JACHFN010000002">
    <property type="protein sequence ID" value="MBB5233356.1"/>
    <property type="molecule type" value="Genomic_DNA"/>
</dbReference>
<gene>
    <name evidence="4" type="ORF">HNQ09_000773</name>
</gene>
<evidence type="ECO:0000259" key="3">
    <source>
        <dbReference type="Pfam" id="PF14343"/>
    </source>
</evidence>
<keyword evidence="5" id="KW-1185">Reference proteome</keyword>
<feature type="signal peptide" evidence="2">
    <location>
        <begin position="1"/>
        <end position="19"/>
    </location>
</feature>
<dbReference type="InterPro" id="IPR025748">
    <property type="entry name" value="PrcB_C_dom"/>
</dbReference>
<dbReference type="Proteomes" id="UP000525389">
    <property type="component" value="Unassembled WGS sequence"/>
</dbReference>
<name>A0A7W8GDM4_9DEIO</name>
<feature type="compositionally biased region" description="Pro residues" evidence="1">
    <location>
        <begin position="129"/>
        <end position="139"/>
    </location>
</feature>
<protein>
    <recommendedName>
        <fullName evidence="3">PrcB C-terminal domain-containing protein</fullName>
    </recommendedName>
</protein>
<feature type="compositionally biased region" description="Low complexity" evidence="1">
    <location>
        <begin position="116"/>
        <end position="128"/>
    </location>
</feature>